<name>A0A645GIF1_9ZZZZ</name>
<proteinExistence type="predicted"/>
<evidence type="ECO:0000313" key="1">
    <source>
        <dbReference type="EMBL" id="MPN26475.1"/>
    </source>
</evidence>
<sequence>MQPLVMNDFTSLFQAPNRIHMLGHAHRRARLRILVNIPFDHRRAGIRQHTLVNLRRRVRLGYAGYGTHEYRHLQLLR</sequence>
<protein>
    <submittedName>
        <fullName evidence="1">Uncharacterized protein</fullName>
    </submittedName>
</protein>
<dbReference type="EMBL" id="VSSQ01076012">
    <property type="protein sequence ID" value="MPN26475.1"/>
    <property type="molecule type" value="Genomic_DNA"/>
</dbReference>
<dbReference type="AlphaFoldDB" id="A0A645GIF1"/>
<comment type="caution">
    <text evidence="1">The sequence shown here is derived from an EMBL/GenBank/DDBJ whole genome shotgun (WGS) entry which is preliminary data.</text>
</comment>
<accession>A0A645GIF1</accession>
<gene>
    <name evidence="1" type="ORF">SDC9_173900</name>
</gene>
<organism evidence="1">
    <name type="scientific">bioreactor metagenome</name>
    <dbReference type="NCBI Taxonomy" id="1076179"/>
    <lineage>
        <taxon>unclassified sequences</taxon>
        <taxon>metagenomes</taxon>
        <taxon>ecological metagenomes</taxon>
    </lineage>
</organism>
<reference evidence="1" key="1">
    <citation type="submission" date="2019-08" db="EMBL/GenBank/DDBJ databases">
        <authorList>
            <person name="Kucharzyk K."/>
            <person name="Murdoch R.W."/>
            <person name="Higgins S."/>
            <person name="Loffler F."/>
        </authorList>
    </citation>
    <scope>NUCLEOTIDE SEQUENCE</scope>
</reference>